<accession>A0ACD3AZK3</accession>
<protein>
    <submittedName>
        <fullName evidence="1">Uncharacterized protein</fullName>
    </submittedName>
</protein>
<evidence type="ECO:0000313" key="2">
    <source>
        <dbReference type="Proteomes" id="UP000308600"/>
    </source>
</evidence>
<evidence type="ECO:0000313" key="1">
    <source>
        <dbReference type="EMBL" id="TFK71423.1"/>
    </source>
</evidence>
<gene>
    <name evidence="1" type="ORF">BDN72DRAFT_457852</name>
</gene>
<name>A0ACD3AZK3_9AGAR</name>
<sequence>MIPPQPILVWRACITALHALAILCTSFRLYYRTKTRRLWWDDLLAFFGLCTDALFCVSLWAVVDPRGPFLRHETRIAFSWIASLSYPMTIWWARISLALAIARCVPPPLSMHNFAVAMAAAFSMMFIAIFIYITVQCGANTSWYNSPLVLCLPSSGLGTAFFVTDVISDPLLIVVPLHMLWKINLPKMQRYLILAGFTASIWTVMASIVCIVIALAPIGTGPARSTLMEMVTHLQASVGLISCNLLVIITCVYRFFQRNQPEESPTINRAENKTRGPRAPGLDSSDAGDSLNSTPSESGRSEPPADSSTPVERDYSLTEIETQPSEGANSHDDDTAANARRFINTV</sequence>
<organism evidence="1 2">
    <name type="scientific">Pluteus cervinus</name>
    <dbReference type="NCBI Taxonomy" id="181527"/>
    <lineage>
        <taxon>Eukaryota</taxon>
        <taxon>Fungi</taxon>
        <taxon>Dikarya</taxon>
        <taxon>Basidiomycota</taxon>
        <taxon>Agaricomycotina</taxon>
        <taxon>Agaricomycetes</taxon>
        <taxon>Agaricomycetidae</taxon>
        <taxon>Agaricales</taxon>
        <taxon>Pluteineae</taxon>
        <taxon>Pluteaceae</taxon>
        <taxon>Pluteus</taxon>
    </lineage>
</organism>
<dbReference type="EMBL" id="ML208298">
    <property type="protein sequence ID" value="TFK71423.1"/>
    <property type="molecule type" value="Genomic_DNA"/>
</dbReference>
<reference evidence="1 2" key="1">
    <citation type="journal article" date="2019" name="Nat. Ecol. Evol.">
        <title>Megaphylogeny resolves global patterns of mushroom evolution.</title>
        <authorList>
            <person name="Varga T."/>
            <person name="Krizsan K."/>
            <person name="Foldi C."/>
            <person name="Dima B."/>
            <person name="Sanchez-Garcia M."/>
            <person name="Sanchez-Ramirez S."/>
            <person name="Szollosi G.J."/>
            <person name="Szarkandi J.G."/>
            <person name="Papp V."/>
            <person name="Albert L."/>
            <person name="Andreopoulos W."/>
            <person name="Angelini C."/>
            <person name="Antonin V."/>
            <person name="Barry K.W."/>
            <person name="Bougher N.L."/>
            <person name="Buchanan P."/>
            <person name="Buyck B."/>
            <person name="Bense V."/>
            <person name="Catcheside P."/>
            <person name="Chovatia M."/>
            <person name="Cooper J."/>
            <person name="Damon W."/>
            <person name="Desjardin D."/>
            <person name="Finy P."/>
            <person name="Geml J."/>
            <person name="Haridas S."/>
            <person name="Hughes K."/>
            <person name="Justo A."/>
            <person name="Karasinski D."/>
            <person name="Kautmanova I."/>
            <person name="Kiss B."/>
            <person name="Kocsube S."/>
            <person name="Kotiranta H."/>
            <person name="LaButti K.M."/>
            <person name="Lechner B.E."/>
            <person name="Liimatainen K."/>
            <person name="Lipzen A."/>
            <person name="Lukacs Z."/>
            <person name="Mihaltcheva S."/>
            <person name="Morgado L.N."/>
            <person name="Niskanen T."/>
            <person name="Noordeloos M.E."/>
            <person name="Ohm R.A."/>
            <person name="Ortiz-Santana B."/>
            <person name="Ovrebo C."/>
            <person name="Racz N."/>
            <person name="Riley R."/>
            <person name="Savchenko A."/>
            <person name="Shiryaev A."/>
            <person name="Soop K."/>
            <person name="Spirin V."/>
            <person name="Szebenyi C."/>
            <person name="Tomsovsky M."/>
            <person name="Tulloss R.E."/>
            <person name="Uehling J."/>
            <person name="Grigoriev I.V."/>
            <person name="Vagvolgyi C."/>
            <person name="Papp T."/>
            <person name="Martin F.M."/>
            <person name="Miettinen O."/>
            <person name="Hibbett D.S."/>
            <person name="Nagy L.G."/>
        </authorList>
    </citation>
    <scope>NUCLEOTIDE SEQUENCE [LARGE SCALE GENOMIC DNA]</scope>
    <source>
        <strain evidence="1 2">NL-1719</strain>
    </source>
</reference>
<keyword evidence="2" id="KW-1185">Reference proteome</keyword>
<proteinExistence type="predicted"/>
<dbReference type="Proteomes" id="UP000308600">
    <property type="component" value="Unassembled WGS sequence"/>
</dbReference>